<keyword evidence="2" id="KW-1185">Reference proteome</keyword>
<dbReference type="AlphaFoldDB" id="H8FVM0"/>
<dbReference type="EMBL" id="CAHP01000032">
    <property type="protein sequence ID" value="CCG42408.1"/>
    <property type="molecule type" value="Genomic_DNA"/>
</dbReference>
<evidence type="ECO:0000313" key="2">
    <source>
        <dbReference type="Proteomes" id="UP000004169"/>
    </source>
</evidence>
<gene>
    <name evidence="1" type="ORF">PHAMO_380076</name>
</gene>
<dbReference type="STRING" id="1150626.PHAMO_380076"/>
<reference evidence="1 2" key="1">
    <citation type="journal article" date="2012" name="J. Bacteriol.">
        <title>Draft Genome Sequence of the Purple Photosynthetic Bacterium Phaeospirillum molischianum DSM120, a Particularly Versatile Bacterium.</title>
        <authorList>
            <person name="Duquesne K."/>
            <person name="Prima V."/>
            <person name="Ji B."/>
            <person name="Rouy Z."/>
            <person name="Medigue C."/>
            <person name="Talla E."/>
            <person name="Sturgis J.N."/>
        </authorList>
    </citation>
    <scope>NUCLEOTIDE SEQUENCE [LARGE SCALE GENOMIC DNA]</scope>
    <source>
        <strain evidence="2">DSM120</strain>
    </source>
</reference>
<protein>
    <submittedName>
        <fullName evidence="1">Uncharacterized protein</fullName>
    </submittedName>
</protein>
<proteinExistence type="predicted"/>
<name>H8FVM0_MAGML</name>
<dbReference type="Proteomes" id="UP000004169">
    <property type="component" value="Unassembled WGS sequence"/>
</dbReference>
<evidence type="ECO:0000313" key="1">
    <source>
        <dbReference type="EMBL" id="CCG42408.1"/>
    </source>
</evidence>
<sequence>MSLNFVILYPQFLIIEVEFSCFNYFEYFPIIKLVVNYDNLFVVDGGLYCRCWRFHPMQLDCLVRIDGFRMATAMKGRLA</sequence>
<comment type="caution">
    <text evidence="1">The sequence shown here is derived from an EMBL/GenBank/DDBJ whole genome shotgun (WGS) entry which is preliminary data.</text>
</comment>
<organism evidence="1 2">
    <name type="scientific">Magnetospirillum molischianum DSM 120</name>
    <dbReference type="NCBI Taxonomy" id="1150626"/>
    <lineage>
        <taxon>Bacteria</taxon>
        <taxon>Pseudomonadati</taxon>
        <taxon>Pseudomonadota</taxon>
        <taxon>Alphaproteobacteria</taxon>
        <taxon>Rhodospirillales</taxon>
        <taxon>Rhodospirillaceae</taxon>
        <taxon>Magnetospirillum</taxon>
    </lineage>
</organism>
<accession>H8FVM0</accession>